<dbReference type="InterPro" id="IPR000037">
    <property type="entry name" value="SsrA-bd_prot"/>
</dbReference>
<dbReference type="Proteomes" id="UP000230903">
    <property type="component" value="Unassembled WGS sequence"/>
</dbReference>
<dbReference type="Pfam" id="PF01668">
    <property type="entry name" value="SmpB"/>
    <property type="match status" value="1"/>
</dbReference>
<protein>
    <recommendedName>
        <fullName evidence="3">SsrA-binding protein</fullName>
    </recommendedName>
    <alternativeName>
        <fullName evidence="3">Small protein B</fullName>
    </alternativeName>
</protein>
<comment type="caution">
    <text evidence="5">The sequence shown here is derived from an EMBL/GenBank/DDBJ whole genome shotgun (WGS) entry which is preliminary data.</text>
</comment>
<dbReference type="NCBIfam" id="NF003843">
    <property type="entry name" value="PRK05422.1"/>
    <property type="match status" value="1"/>
</dbReference>
<dbReference type="SUPFAM" id="SSF74982">
    <property type="entry name" value="Small protein B (SmpB)"/>
    <property type="match status" value="1"/>
</dbReference>
<evidence type="ECO:0000313" key="6">
    <source>
        <dbReference type="Proteomes" id="UP000230903"/>
    </source>
</evidence>
<reference evidence="6" key="1">
    <citation type="submission" date="2017-09" db="EMBL/GenBank/DDBJ databases">
        <title>Depth-based differentiation of microbial function through sediment-hosted aquifers and enrichment of novel symbionts in the deep terrestrial subsurface.</title>
        <authorList>
            <person name="Probst A.J."/>
            <person name="Ladd B."/>
            <person name="Jarett J.K."/>
            <person name="Geller-Mcgrath D.E."/>
            <person name="Sieber C.M.K."/>
            <person name="Emerson J.B."/>
            <person name="Anantharaman K."/>
            <person name="Thomas B.C."/>
            <person name="Malmstrom R."/>
            <person name="Stieglmeier M."/>
            <person name="Klingl A."/>
            <person name="Woyke T."/>
            <person name="Ryan C.M."/>
            <person name="Banfield J.F."/>
        </authorList>
    </citation>
    <scope>NUCLEOTIDE SEQUENCE [LARGE SCALE GENOMIC DNA]</scope>
</reference>
<dbReference type="InterPro" id="IPR020081">
    <property type="entry name" value="SsrA-bd_prot_CS"/>
</dbReference>
<dbReference type="PANTHER" id="PTHR30308">
    <property type="entry name" value="TMRNA-BINDING COMPONENT OF TRANS-TRANSLATION TAGGING COMPLEX"/>
    <property type="match status" value="1"/>
</dbReference>
<feature type="region of interest" description="Disordered" evidence="4">
    <location>
        <begin position="125"/>
        <end position="144"/>
    </location>
</feature>
<keyword evidence="1 3" id="KW-0963">Cytoplasm</keyword>
<accession>A0A2H0UN31</accession>
<dbReference type="CDD" id="cd09294">
    <property type="entry name" value="SmpB"/>
    <property type="match status" value="1"/>
</dbReference>
<comment type="subcellular location">
    <subcellularLocation>
        <location evidence="3">Cytoplasm</location>
    </subcellularLocation>
    <text evidence="3">The tmRNA-SmpB complex associates with stalled 70S ribosomes.</text>
</comment>
<dbReference type="HAMAP" id="MF_00023">
    <property type="entry name" value="SmpB"/>
    <property type="match status" value="1"/>
</dbReference>
<gene>
    <name evidence="3" type="primary">smpB</name>
    <name evidence="5" type="ORF">COU10_02665</name>
</gene>
<dbReference type="PROSITE" id="PS01317">
    <property type="entry name" value="SSRP"/>
    <property type="match status" value="1"/>
</dbReference>
<dbReference type="PANTHER" id="PTHR30308:SF2">
    <property type="entry name" value="SSRA-BINDING PROTEIN"/>
    <property type="match status" value="1"/>
</dbReference>
<dbReference type="Gene3D" id="2.40.280.10">
    <property type="match status" value="1"/>
</dbReference>
<dbReference type="EMBL" id="PFBC01000042">
    <property type="protein sequence ID" value="PIR87800.1"/>
    <property type="molecule type" value="Genomic_DNA"/>
</dbReference>
<dbReference type="NCBIfam" id="TIGR00086">
    <property type="entry name" value="smpB"/>
    <property type="match status" value="1"/>
</dbReference>
<evidence type="ECO:0000256" key="1">
    <source>
        <dbReference type="ARBA" id="ARBA00022490"/>
    </source>
</evidence>
<proteinExistence type="inferred from homology"/>
<comment type="function">
    <text evidence="3">Required for rescue of stalled ribosomes mediated by trans-translation. Binds to transfer-messenger RNA (tmRNA), required for stable association of tmRNA with ribosomes. tmRNA and SmpB together mimic tRNA shape, replacing the anticodon stem-loop with SmpB. tmRNA is encoded by the ssrA gene; the 2 termini fold to resemble tRNA(Ala) and it encodes a 'tag peptide', a short internal open reading frame. During trans-translation Ala-aminoacylated tmRNA acts like a tRNA, entering the A-site of stalled ribosomes, displacing the stalled mRNA. The ribosome then switches to translate the ORF on the tmRNA; the nascent peptide is terminated with the 'tag peptide' encoded by the tmRNA and targeted for degradation. The ribosome is freed to recommence translation, which seems to be the essential function of trans-translation.</text>
</comment>
<evidence type="ECO:0000313" key="5">
    <source>
        <dbReference type="EMBL" id="PIR87800.1"/>
    </source>
</evidence>
<dbReference type="GO" id="GO:0003723">
    <property type="term" value="F:RNA binding"/>
    <property type="evidence" value="ECO:0007669"/>
    <property type="project" value="UniProtKB-UniRule"/>
</dbReference>
<evidence type="ECO:0000256" key="2">
    <source>
        <dbReference type="ARBA" id="ARBA00022884"/>
    </source>
</evidence>
<sequence length="144" mass="16541">MAYAQNRKIFHDYEILDKFEAGLVLLGSEVKSIQLGKITLAGGVVKFQGGRLALLNVDIAPYQVKNTAKEYNPTRPRYLLFRPNEIKKLAETLEHRQLTILPISVYNKNGLIKLEIGIAKRKNKADKRETLKKKSTKREIRQHK</sequence>
<dbReference type="InterPro" id="IPR023620">
    <property type="entry name" value="SmpB"/>
</dbReference>
<keyword evidence="2 3" id="KW-0694">RNA-binding</keyword>
<dbReference type="GO" id="GO:0005829">
    <property type="term" value="C:cytosol"/>
    <property type="evidence" value="ECO:0007669"/>
    <property type="project" value="TreeGrafter"/>
</dbReference>
<evidence type="ECO:0000256" key="3">
    <source>
        <dbReference type="HAMAP-Rule" id="MF_00023"/>
    </source>
</evidence>
<dbReference type="GO" id="GO:0070930">
    <property type="term" value="P:trans-translation-dependent protein tagging"/>
    <property type="evidence" value="ECO:0007669"/>
    <property type="project" value="TreeGrafter"/>
</dbReference>
<dbReference type="AlphaFoldDB" id="A0A2H0UN31"/>
<dbReference type="GO" id="GO:0070929">
    <property type="term" value="P:trans-translation"/>
    <property type="evidence" value="ECO:0007669"/>
    <property type="project" value="UniProtKB-UniRule"/>
</dbReference>
<evidence type="ECO:0000256" key="4">
    <source>
        <dbReference type="SAM" id="MobiDB-lite"/>
    </source>
</evidence>
<name>A0A2H0UN31_9BACT</name>
<organism evidence="5 6">
    <name type="scientific">Candidatus Harrisonbacteria bacterium CG10_big_fil_rev_8_21_14_0_10_45_28</name>
    <dbReference type="NCBI Taxonomy" id="1974586"/>
    <lineage>
        <taxon>Bacteria</taxon>
        <taxon>Candidatus Harrisoniibacteriota</taxon>
    </lineage>
</organism>
<comment type="similarity">
    <text evidence="3">Belongs to the SmpB family.</text>
</comment>